<dbReference type="PANTHER" id="PTHR10442">
    <property type="entry name" value="40S RIBOSOMAL PROTEIN S21"/>
    <property type="match status" value="1"/>
</dbReference>
<comment type="similarity">
    <text evidence="1 4">Belongs to the eukaryotic ribosomal protein eS21 family.</text>
</comment>
<dbReference type="Pfam" id="PF01249">
    <property type="entry name" value="Ribosomal_S21e"/>
    <property type="match status" value="1"/>
</dbReference>
<dbReference type="InterPro" id="IPR001931">
    <property type="entry name" value="Ribosomal_eS21"/>
</dbReference>
<sequence>MSSKRIELYIPRHCSVTHTLIAPDDHSSVQINVPAVDESGVITKDHVTFTVKGSVRRSGISDHTLNREFQRESFLKTVVSQETML</sequence>
<dbReference type="AlphaFoldDB" id="A0A0A1U5S3"/>
<name>A0A0A1U5S3_ENTIV</name>
<dbReference type="EMBL" id="KB206756">
    <property type="protein sequence ID" value="ELP88215.1"/>
    <property type="molecule type" value="Genomic_DNA"/>
</dbReference>
<gene>
    <name evidence="5" type="ORF">EIN_224680</name>
</gene>
<dbReference type="GO" id="GO:0006412">
    <property type="term" value="P:translation"/>
    <property type="evidence" value="ECO:0007669"/>
    <property type="project" value="InterPro"/>
</dbReference>
<reference evidence="5 6" key="1">
    <citation type="submission" date="2012-10" db="EMBL/GenBank/DDBJ databases">
        <authorList>
            <person name="Zafar N."/>
            <person name="Inman J."/>
            <person name="Hall N."/>
            <person name="Lorenzi H."/>
            <person name="Caler E."/>
        </authorList>
    </citation>
    <scope>NUCLEOTIDE SEQUENCE [LARGE SCALE GENOMIC DNA]</scope>
    <source>
        <strain evidence="5 6">IP1</strain>
    </source>
</reference>
<organism evidence="5 6">
    <name type="scientific">Entamoeba invadens IP1</name>
    <dbReference type="NCBI Taxonomy" id="370355"/>
    <lineage>
        <taxon>Eukaryota</taxon>
        <taxon>Amoebozoa</taxon>
        <taxon>Evosea</taxon>
        <taxon>Archamoebae</taxon>
        <taxon>Mastigamoebida</taxon>
        <taxon>Entamoebidae</taxon>
        <taxon>Entamoeba</taxon>
    </lineage>
</organism>
<dbReference type="OMA" id="TDKMENE"/>
<dbReference type="GO" id="GO:1990904">
    <property type="term" value="C:ribonucleoprotein complex"/>
    <property type="evidence" value="ECO:0007669"/>
    <property type="project" value="UniProtKB-KW"/>
</dbReference>
<dbReference type="GO" id="GO:0005840">
    <property type="term" value="C:ribosome"/>
    <property type="evidence" value="ECO:0007669"/>
    <property type="project" value="UniProtKB-KW"/>
</dbReference>
<proteinExistence type="inferred from homology"/>
<evidence type="ECO:0000313" key="6">
    <source>
        <dbReference type="Proteomes" id="UP000014680"/>
    </source>
</evidence>
<keyword evidence="2 4" id="KW-0689">Ribosomal protein</keyword>
<dbReference type="KEGG" id="eiv:EIN_224680"/>
<dbReference type="GO" id="GO:0003735">
    <property type="term" value="F:structural constituent of ribosome"/>
    <property type="evidence" value="ECO:0007669"/>
    <property type="project" value="InterPro"/>
</dbReference>
<dbReference type="PIRSF" id="PIRSF002148">
    <property type="entry name" value="Ribosomal_S21e"/>
    <property type="match status" value="1"/>
</dbReference>
<evidence type="ECO:0000256" key="3">
    <source>
        <dbReference type="ARBA" id="ARBA00023274"/>
    </source>
</evidence>
<keyword evidence="6" id="KW-1185">Reference proteome</keyword>
<evidence type="ECO:0000256" key="2">
    <source>
        <dbReference type="ARBA" id="ARBA00022980"/>
    </source>
</evidence>
<evidence type="ECO:0000256" key="1">
    <source>
        <dbReference type="ARBA" id="ARBA00010228"/>
    </source>
</evidence>
<keyword evidence="3 4" id="KW-0687">Ribonucleoprotein</keyword>
<dbReference type="Proteomes" id="UP000014680">
    <property type="component" value="Unassembled WGS sequence"/>
</dbReference>
<dbReference type="GeneID" id="14887394"/>
<evidence type="ECO:0000256" key="4">
    <source>
        <dbReference type="PIRNR" id="PIRNR002148"/>
    </source>
</evidence>
<dbReference type="Gene3D" id="3.30.1230.20">
    <property type="match status" value="1"/>
</dbReference>
<dbReference type="RefSeq" id="XP_004254986.1">
    <property type="nucleotide sequence ID" value="XM_004254938.1"/>
</dbReference>
<evidence type="ECO:0000313" key="5">
    <source>
        <dbReference type="EMBL" id="ELP88215.1"/>
    </source>
</evidence>
<accession>A0A0A1U5S3</accession>
<dbReference type="InterPro" id="IPR038579">
    <property type="entry name" value="Ribosomal_eS21_sf"/>
</dbReference>
<protein>
    <recommendedName>
        <fullName evidence="4">40S ribosomal protein S21</fullName>
    </recommendedName>
</protein>
<dbReference type="OrthoDB" id="278325at2759"/>
<dbReference type="VEuPathDB" id="AmoebaDB:EIN_224680"/>